<sequence>FTTKDKDTLAPGVWLNDVVVTLFFSLLQNTVTSQQKVFFLNSYFMTKMFDDWNNYDYKLVQRWFKELDLSNANTIYVPINITKTHWILGIIHPQKKLIEICDSLTRKYNKKLSIKRAKVYGHVLLLFMEDRAKSRSLGFDITAWSIVQKECPQQINDNDCGVFVSIYALFHSQNVDIQYNQKYIDSRRPEILQSILT</sequence>
<dbReference type="GO" id="GO:0005634">
    <property type="term" value="C:nucleus"/>
    <property type="evidence" value="ECO:0007669"/>
    <property type="project" value="TreeGrafter"/>
</dbReference>
<dbReference type="KEGG" id="fcy:FRACYDRAFT_142710"/>
<dbReference type="InParanoid" id="A0A1E7FUW7"/>
<feature type="non-terminal residue" evidence="6">
    <location>
        <position position="1"/>
    </location>
</feature>
<evidence type="ECO:0000313" key="7">
    <source>
        <dbReference type="Proteomes" id="UP000095751"/>
    </source>
</evidence>
<dbReference type="InterPro" id="IPR003653">
    <property type="entry name" value="Peptidase_C48_C"/>
</dbReference>
<gene>
    <name evidence="6" type="ORF">FRACYDRAFT_142710</name>
</gene>
<dbReference type="InterPro" id="IPR038765">
    <property type="entry name" value="Papain-like_cys_pep_sf"/>
</dbReference>
<keyword evidence="2" id="KW-0645">Protease</keyword>
<proteinExistence type="inferred from homology"/>
<name>A0A1E7FUW7_9STRA</name>
<keyword evidence="3" id="KW-0378">Hydrolase</keyword>
<evidence type="ECO:0000256" key="3">
    <source>
        <dbReference type="ARBA" id="ARBA00022801"/>
    </source>
</evidence>
<feature type="non-terminal residue" evidence="6">
    <location>
        <position position="197"/>
    </location>
</feature>
<dbReference type="GO" id="GO:0016926">
    <property type="term" value="P:protein desumoylation"/>
    <property type="evidence" value="ECO:0007669"/>
    <property type="project" value="TreeGrafter"/>
</dbReference>
<dbReference type="Gene3D" id="3.40.395.10">
    <property type="entry name" value="Adenoviral Proteinase, Chain A"/>
    <property type="match status" value="1"/>
</dbReference>
<dbReference type="GO" id="GO:0016929">
    <property type="term" value="F:deSUMOylase activity"/>
    <property type="evidence" value="ECO:0007669"/>
    <property type="project" value="TreeGrafter"/>
</dbReference>
<evidence type="ECO:0000259" key="5">
    <source>
        <dbReference type="PROSITE" id="PS50600"/>
    </source>
</evidence>
<organism evidence="6 7">
    <name type="scientific">Fragilariopsis cylindrus CCMP1102</name>
    <dbReference type="NCBI Taxonomy" id="635003"/>
    <lineage>
        <taxon>Eukaryota</taxon>
        <taxon>Sar</taxon>
        <taxon>Stramenopiles</taxon>
        <taxon>Ochrophyta</taxon>
        <taxon>Bacillariophyta</taxon>
        <taxon>Bacillariophyceae</taxon>
        <taxon>Bacillariophycidae</taxon>
        <taxon>Bacillariales</taxon>
        <taxon>Bacillariaceae</taxon>
        <taxon>Fragilariopsis</taxon>
    </lineage>
</organism>
<evidence type="ECO:0000256" key="4">
    <source>
        <dbReference type="ARBA" id="ARBA00022807"/>
    </source>
</evidence>
<evidence type="ECO:0000256" key="2">
    <source>
        <dbReference type="ARBA" id="ARBA00022670"/>
    </source>
</evidence>
<accession>A0A1E7FUW7</accession>
<keyword evidence="4" id="KW-0788">Thiol protease</keyword>
<feature type="domain" description="Ubiquitin-like protease family profile" evidence="5">
    <location>
        <begin position="1"/>
        <end position="171"/>
    </location>
</feature>
<dbReference type="EMBL" id="KV784353">
    <property type="protein sequence ID" value="OEU21939.1"/>
    <property type="molecule type" value="Genomic_DNA"/>
</dbReference>
<dbReference type="PANTHER" id="PTHR12606:SF1">
    <property type="entry name" value="UBIQUITIN-LIKE-SPECIFIC PROTEASE 1A"/>
    <property type="match status" value="1"/>
</dbReference>
<dbReference type="PROSITE" id="PS50600">
    <property type="entry name" value="ULP_PROTEASE"/>
    <property type="match status" value="1"/>
</dbReference>
<dbReference type="PANTHER" id="PTHR12606">
    <property type="entry name" value="SENTRIN/SUMO-SPECIFIC PROTEASE"/>
    <property type="match status" value="1"/>
</dbReference>
<dbReference type="GO" id="GO:0006508">
    <property type="term" value="P:proteolysis"/>
    <property type="evidence" value="ECO:0007669"/>
    <property type="project" value="UniProtKB-KW"/>
</dbReference>
<comment type="similarity">
    <text evidence="1">Belongs to the peptidase C48 family.</text>
</comment>
<evidence type="ECO:0000256" key="1">
    <source>
        <dbReference type="ARBA" id="ARBA00005234"/>
    </source>
</evidence>
<dbReference type="Proteomes" id="UP000095751">
    <property type="component" value="Unassembled WGS sequence"/>
</dbReference>
<evidence type="ECO:0000313" key="6">
    <source>
        <dbReference type="EMBL" id="OEU21939.1"/>
    </source>
</evidence>
<protein>
    <submittedName>
        <fullName evidence="6">Cysteine proteinase</fullName>
    </submittedName>
</protein>
<dbReference type="OrthoDB" id="1939479at2759"/>
<reference evidence="6 7" key="1">
    <citation type="submission" date="2016-09" db="EMBL/GenBank/DDBJ databases">
        <title>Extensive genetic diversity and differential bi-allelic expression allows diatom success in the polar Southern Ocean.</title>
        <authorList>
            <consortium name="DOE Joint Genome Institute"/>
            <person name="Mock T."/>
            <person name="Otillar R.P."/>
            <person name="Strauss J."/>
            <person name="Dupont C."/>
            <person name="Frickenhaus S."/>
            <person name="Maumus F."/>
            <person name="Mcmullan M."/>
            <person name="Sanges R."/>
            <person name="Schmutz J."/>
            <person name="Toseland A."/>
            <person name="Valas R."/>
            <person name="Veluchamy A."/>
            <person name="Ward B.J."/>
            <person name="Allen A."/>
            <person name="Barry K."/>
            <person name="Falciatore A."/>
            <person name="Ferrante M."/>
            <person name="Fortunato A.E."/>
            <person name="Gloeckner G."/>
            <person name="Gruber A."/>
            <person name="Hipkin R."/>
            <person name="Janech M."/>
            <person name="Kroth P."/>
            <person name="Leese F."/>
            <person name="Lindquist E."/>
            <person name="Lyon B.R."/>
            <person name="Martin J."/>
            <person name="Mayer C."/>
            <person name="Parker M."/>
            <person name="Quesneville H."/>
            <person name="Raymond J."/>
            <person name="Uhlig C."/>
            <person name="Valentin K.U."/>
            <person name="Worden A.Z."/>
            <person name="Armbrust E.V."/>
            <person name="Bowler C."/>
            <person name="Green B."/>
            <person name="Moulton V."/>
            <person name="Van Oosterhout C."/>
            <person name="Grigoriev I."/>
        </authorList>
    </citation>
    <scope>NUCLEOTIDE SEQUENCE [LARGE SCALE GENOMIC DNA]</scope>
    <source>
        <strain evidence="6 7">CCMP1102</strain>
    </source>
</reference>
<keyword evidence="7" id="KW-1185">Reference proteome</keyword>
<dbReference type="Pfam" id="PF02902">
    <property type="entry name" value="Peptidase_C48"/>
    <property type="match status" value="1"/>
</dbReference>
<dbReference type="SUPFAM" id="SSF54001">
    <property type="entry name" value="Cysteine proteinases"/>
    <property type="match status" value="1"/>
</dbReference>
<dbReference type="AlphaFoldDB" id="A0A1E7FUW7"/>